<evidence type="ECO:0000259" key="13">
    <source>
        <dbReference type="Pfam" id="PF08646"/>
    </source>
</evidence>
<evidence type="ECO:0000256" key="3">
    <source>
        <dbReference type="ARBA" id="ARBA00022705"/>
    </source>
</evidence>
<evidence type="ECO:0000256" key="5">
    <source>
        <dbReference type="ARBA" id="ARBA00022771"/>
    </source>
</evidence>
<evidence type="ECO:0000259" key="12">
    <source>
        <dbReference type="Pfam" id="PF04057"/>
    </source>
</evidence>
<dbReference type="InterPro" id="IPR013955">
    <property type="entry name" value="Rep_factor-A_C"/>
</dbReference>
<keyword evidence="3 9" id="KW-0235">DNA replication</keyword>
<dbReference type="Gene3D" id="2.40.50.140">
    <property type="entry name" value="Nucleic acid-binding proteins"/>
    <property type="match status" value="4"/>
</dbReference>
<comment type="subcellular location">
    <subcellularLocation>
        <location evidence="1 9">Nucleus</location>
    </subcellularLocation>
</comment>
<dbReference type="FunFam" id="2.40.50.140:FF:000064">
    <property type="entry name" value="Replication protein A subunit"/>
    <property type="match status" value="1"/>
</dbReference>
<dbReference type="InterPro" id="IPR012340">
    <property type="entry name" value="NA-bd_OB-fold"/>
</dbReference>
<proteinExistence type="inferred from homology"/>
<keyword evidence="6 9" id="KW-0862">Zinc</keyword>
<keyword evidence="8 9" id="KW-0539">Nucleus</keyword>
<dbReference type="InterPro" id="IPR047192">
    <property type="entry name" value="Euk_RPA1_DBD_C"/>
</dbReference>
<feature type="domain" description="Replication protein A OB" evidence="14">
    <location>
        <begin position="296"/>
        <end position="391"/>
    </location>
</feature>
<name>A0A6P6XYY5_DERPT</name>
<keyword evidence="4 9" id="KW-0479">Metal-binding</keyword>
<evidence type="ECO:0000256" key="4">
    <source>
        <dbReference type="ARBA" id="ARBA00022723"/>
    </source>
</evidence>
<keyword evidence="15" id="KW-1185">Reference proteome</keyword>
<dbReference type="CDD" id="cd04475">
    <property type="entry name" value="RPA1_DBD_B"/>
    <property type="match status" value="1"/>
</dbReference>
<evidence type="ECO:0000259" key="11">
    <source>
        <dbReference type="Pfam" id="PF01336"/>
    </source>
</evidence>
<reference evidence="16" key="1">
    <citation type="submission" date="2025-08" db="UniProtKB">
        <authorList>
            <consortium name="RefSeq"/>
        </authorList>
    </citation>
    <scope>IDENTIFICATION</scope>
    <source>
        <strain evidence="16">Airmid</strain>
    </source>
</reference>
<evidence type="ECO:0000256" key="8">
    <source>
        <dbReference type="ARBA" id="ARBA00023242"/>
    </source>
</evidence>
<evidence type="ECO:0000256" key="7">
    <source>
        <dbReference type="ARBA" id="ARBA00023125"/>
    </source>
</evidence>
<feature type="domain" description="Replication factor-A protein 1 N-terminal" evidence="12">
    <location>
        <begin position="9"/>
        <end position="106"/>
    </location>
</feature>
<comment type="function">
    <text evidence="9">As part of the heterotrimeric replication protein A complex (RPA/RP-A), binds and stabilizes single-stranded DNA intermediates, that form during DNA replication or upon DNA stress. It prevents their reannealing and in parallel, recruits and activates different proteins and complexes involved in DNA metabolism. Thereby, it plays an essential role both in DNA replication and the cellular response to DNA damage.</text>
</comment>
<dbReference type="InterPro" id="IPR004365">
    <property type="entry name" value="NA-bd_OB_tRNA"/>
</dbReference>
<evidence type="ECO:0000259" key="14">
    <source>
        <dbReference type="Pfam" id="PF16900"/>
    </source>
</evidence>
<evidence type="ECO:0000256" key="6">
    <source>
        <dbReference type="ARBA" id="ARBA00022833"/>
    </source>
</evidence>
<evidence type="ECO:0000256" key="10">
    <source>
        <dbReference type="SAM" id="MobiDB-lite"/>
    </source>
</evidence>
<dbReference type="KEGG" id="dpte:113792696"/>
<dbReference type="GO" id="GO:0006260">
    <property type="term" value="P:DNA replication"/>
    <property type="evidence" value="ECO:0007669"/>
    <property type="project" value="UniProtKB-KW"/>
</dbReference>
<dbReference type="CDD" id="cd04476">
    <property type="entry name" value="RPA1_DBD_C"/>
    <property type="match status" value="1"/>
</dbReference>
<dbReference type="PANTHER" id="PTHR47165">
    <property type="entry name" value="OS03G0429900 PROTEIN"/>
    <property type="match status" value="1"/>
</dbReference>
<dbReference type="InterPro" id="IPR007199">
    <property type="entry name" value="Rep_factor-A_N"/>
</dbReference>
<feature type="non-terminal residue" evidence="16">
    <location>
        <position position="1"/>
    </location>
</feature>
<dbReference type="SUPFAM" id="SSF50249">
    <property type="entry name" value="Nucleic acid-binding proteins"/>
    <property type="match status" value="4"/>
</dbReference>
<comment type="similarity">
    <text evidence="2 9">Belongs to the replication factor A protein 1 family.</text>
</comment>
<dbReference type="GO" id="GO:0006310">
    <property type="term" value="P:DNA recombination"/>
    <property type="evidence" value="ECO:0007669"/>
    <property type="project" value="InterPro"/>
</dbReference>
<dbReference type="OrthoDB" id="7862263at2759"/>
<dbReference type="InterPro" id="IPR004591">
    <property type="entry name" value="Rfa1"/>
</dbReference>
<dbReference type="Proteomes" id="UP000515146">
    <property type="component" value="Unplaced"/>
</dbReference>
<dbReference type="GO" id="GO:0005634">
    <property type="term" value="C:nucleus"/>
    <property type="evidence" value="ECO:0007669"/>
    <property type="project" value="UniProtKB-SubCell"/>
</dbReference>
<dbReference type="InterPro" id="IPR031657">
    <property type="entry name" value="REPA_OB_2"/>
</dbReference>
<dbReference type="NCBIfam" id="TIGR00617">
    <property type="entry name" value="rpa1"/>
    <property type="match status" value="1"/>
</dbReference>
<protein>
    <recommendedName>
        <fullName evidence="9">Replication protein A subunit</fullName>
    </recommendedName>
</protein>
<dbReference type="Pfam" id="PF01336">
    <property type="entry name" value="tRNA_anti-codon"/>
    <property type="match status" value="1"/>
</dbReference>
<evidence type="ECO:0000256" key="9">
    <source>
        <dbReference type="RuleBase" id="RU364130"/>
    </source>
</evidence>
<dbReference type="GO" id="GO:0003677">
    <property type="term" value="F:DNA binding"/>
    <property type="evidence" value="ECO:0007669"/>
    <property type="project" value="UniProtKB-KW"/>
</dbReference>
<dbReference type="FunCoup" id="A0A6P6XYY5">
    <property type="interactions" value="1884"/>
</dbReference>
<feature type="domain" description="Replication factor A C-terminal" evidence="13">
    <location>
        <begin position="453"/>
        <end position="600"/>
    </location>
</feature>
<dbReference type="InParanoid" id="A0A6P6XYY5"/>
<dbReference type="CDD" id="cd04474">
    <property type="entry name" value="RPA1_DBD_A"/>
    <property type="match status" value="1"/>
</dbReference>
<evidence type="ECO:0000256" key="2">
    <source>
        <dbReference type="ARBA" id="ARBA00005690"/>
    </source>
</evidence>
<organism evidence="15 16">
    <name type="scientific">Dermatophagoides pteronyssinus</name>
    <name type="common">European house dust mite</name>
    <dbReference type="NCBI Taxonomy" id="6956"/>
    <lineage>
        <taxon>Eukaryota</taxon>
        <taxon>Metazoa</taxon>
        <taxon>Ecdysozoa</taxon>
        <taxon>Arthropoda</taxon>
        <taxon>Chelicerata</taxon>
        <taxon>Arachnida</taxon>
        <taxon>Acari</taxon>
        <taxon>Acariformes</taxon>
        <taxon>Sarcoptiformes</taxon>
        <taxon>Astigmata</taxon>
        <taxon>Psoroptidia</taxon>
        <taxon>Analgoidea</taxon>
        <taxon>Pyroglyphidae</taxon>
        <taxon>Dermatophagoidinae</taxon>
        <taxon>Dermatophagoides</taxon>
    </lineage>
</organism>
<keyword evidence="7 9" id="KW-0238">DNA-binding</keyword>
<dbReference type="OMA" id="FNSYAML"/>
<evidence type="ECO:0000256" key="1">
    <source>
        <dbReference type="ARBA" id="ARBA00004123"/>
    </source>
</evidence>
<dbReference type="AlphaFoldDB" id="A0A6P6XYY5"/>
<feature type="region of interest" description="Disordered" evidence="10">
    <location>
        <begin position="123"/>
        <end position="166"/>
    </location>
</feature>
<feature type="compositionally biased region" description="Basic and acidic residues" evidence="10">
    <location>
        <begin position="138"/>
        <end position="147"/>
    </location>
</feature>
<accession>A0A6P6XYY5</accession>
<gene>
    <name evidence="16" type="primary">LOC113792696</name>
</gene>
<dbReference type="Pfam" id="PF04057">
    <property type="entry name" value="Rep-A_N"/>
    <property type="match status" value="1"/>
</dbReference>
<evidence type="ECO:0000313" key="16">
    <source>
        <dbReference type="RefSeq" id="XP_027198413.1"/>
    </source>
</evidence>
<dbReference type="FunFam" id="2.40.50.140:FF:000041">
    <property type="entry name" value="Replication protein A subunit"/>
    <property type="match status" value="1"/>
</dbReference>
<sequence length="609" mass="70598">KRISKMSKLSAGLLDLILEQRRQSDQQPIVQILGSKIMSNNHIRAIVFDGQTICQHCIFISSEIDQQYSDGKLQKFTIIRLKQYSLSSIPKKDNIPVILVQQIDILRNGNEINRRLKPNESIDTEIVTESNEPVGSDIRNETTDHQSDQPSNRKQNKNNNNNNIRPENITPINVLTPFFNAWTICGLCIHKSQIRCFASNQHAGRLFTFDLCDDSGEIHIVCFNDECDRFFNLIDEKQMYFIGRGMIKMANKRFTSINNDYEITLTKSSFVRPVCNDQNQDQIEIPKMRYKFVELSSIVDIPANTMIDVIGVIRLVYDMKTLLSKKTSRQMSKRDIIIIDKSMVQVRLTLWDYNAENFQGQPDQIIALKGVIVNDYRGKILSTRDTTHILIEPDLPEKDLLKLWYQSIVEQNDLSINFKCLSSDQSENRNDNFNKKRYIASITSIVVGEVLKFQTNATIIGFNSIKYHMYKSCASSTNQCLKKVLENEDGTYQCLKCNEKSINFQWRMIIQLFLADCSGSFYVTIFNNQIEQILKKSVSELATLIQTDENQYLKILNQIIFRQFSFNIYSRNDYYNGEMRLRNTVIQMNELKSKKHSSNLLQLIQTMIN</sequence>
<feature type="compositionally biased region" description="Low complexity" evidence="10">
    <location>
        <begin position="157"/>
        <end position="166"/>
    </location>
</feature>
<dbReference type="GO" id="GO:0008270">
    <property type="term" value="F:zinc ion binding"/>
    <property type="evidence" value="ECO:0007669"/>
    <property type="project" value="UniProtKB-KW"/>
</dbReference>
<dbReference type="RefSeq" id="XP_027198413.1">
    <property type="nucleotide sequence ID" value="XM_027342612.1"/>
</dbReference>
<keyword evidence="5 9" id="KW-0863">Zinc-finger</keyword>
<feature type="domain" description="OB" evidence="11">
    <location>
        <begin position="182"/>
        <end position="262"/>
    </location>
</feature>
<comment type="subunit">
    <text evidence="9">Component of the heterotrimeric canonical replication protein A complex (RPA).</text>
</comment>
<dbReference type="Pfam" id="PF08646">
    <property type="entry name" value="Rep_fac-A_C"/>
    <property type="match status" value="1"/>
</dbReference>
<evidence type="ECO:0000313" key="15">
    <source>
        <dbReference type="Proteomes" id="UP000515146"/>
    </source>
</evidence>
<dbReference type="GO" id="GO:0006281">
    <property type="term" value="P:DNA repair"/>
    <property type="evidence" value="ECO:0007669"/>
    <property type="project" value="InterPro"/>
</dbReference>
<dbReference type="PANTHER" id="PTHR47165:SF4">
    <property type="entry name" value="OS03G0429900 PROTEIN"/>
    <property type="match status" value="1"/>
</dbReference>
<dbReference type="Pfam" id="PF16900">
    <property type="entry name" value="REPA_OB_2"/>
    <property type="match status" value="1"/>
</dbReference>